<dbReference type="STRING" id="477680.SAMN05421788_10937"/>
<evidence type="ECO:0000259" key="6">
    <source>
        <dbReference type="Pfam" id="PF08281"/>
    </source>
</evidence>
<dbReference type="AlphaFoldDB" id="A0A1N7R408"/>
<dbReference type="GO" id="GO:0016987">
    <property type="term" value="F:sigma factor activity"/>
    <property type="evidence" value="ECO:0007669"/>
    <property type="project" value="UniProtKB-KW"/>
</dbReference>
<dbReference type="RefSeq" id="WP_076381371.1">
    <property type="nucleotide sequence ID" value="NZ_AP017422.1"/>
</dbReference>
<dbReference type="Gene3D" id="1.10.1740.10">
    <property type="match status" value="1"/>
</dbReference>
<dbReference type="OrthoDB" id="659577at2"/>
<dbReference type="InterPro" id="IPR036388">
    <property type="entry name" value="WH-like_DNA-bd_sf"/>
</dbReference>
<dbReference type="EMBL" id="FTOR01000009">
    <property type="protein sequence ID" value="SIT29789.1"/>
    <property type="molecule type" value="Genomic_DNA"/>
</dbReference>
<feature type="domain" description="RNA polymerase sigma-70 region 2" evidence="5">
    <location>
        <begin position="27"/>
        <end position="93"/>
    </location>
</feature>
<evidence type="ECO:0000256" key="3">
    <source>
        <dbReference type="ARBA" id="ARBA00023082"/>
    </source>
</evidence>
<dbReference type="PANTHER" id="PTHR43133:SF46">
    <property type="entry name" value="RNA POLYMERASE SIGMA-70 FACTOR ECF SUBFAMILY"/>
    <property type="match status" value="1"/>
</dbReference>
<organism evidence="7 8">
    <name type="scientific">Filimonas lacunae</name>
    <dbReference type="NCBI Taxonomy" id="477680"/>
    <lineage>
        <taxon>Bacteria</taxon>
        <taxon>Pseudomonadati</taxon>
        <taxon>Bacteroidota</taxon>
        <taxon>Chitinophagia</taxon>
        <taxon>Chitinophagales</taxon>
        <taxon>Chitinophagaceae</taxon>
        <taxon>Filimonas</taxon>
    </lineage>
</organism>
<evidence type="ECO:0000313" key="8">
    <source>
        <dbReference type="Proteomes" id="UP000186917"/>
    </source>
</evidence>
<keyword evidence="4" id="KW-0804">Transcription</keyword>
<keyword evidence="2" id="KW-0805">Transcription regulation</keyword>
<name>A0A1N7R408_9BACT</name>
<dbReference type="InterPro" id="IPR007627">
    <property type="entry name" value="RNA_pol_sigma70_r2"/>
</dbReference>
<dbReference type="NCBIfam" id="TIGR02937">
    <property type="entry name" value="sigma70-ECF"/>
    <property type="match status" value="1"/>
</dbReference>
<dbReference type="Pfam" id="PF04542">
    <property type="entry name" value="Sigma70_r2"/>
    <property type="match status" value="1"/>
</dbReference>
<dbReference type="Proteomes" id="UP000186917">
    <property type="component" value="Unassembled WGS sequence"/>
</dbReference>
<feature type="domain" description="RNA polymerase sigma factor 70 region 4 type 2" evidence="6">
    <location>
        <begin position="123"/>
        <end position="173"/>
    </location>
</feature>
<sequence length="198" mass="22906">MSSELLHNGPALWRQLATGDEDAFRSLFHAYTPSLYASALQVVKQEETAREIVQETFLKVWLNREALAYMDNPSGWLYRVASNLAISQLRKQATEHKWMHSQPFDNTTTNDVLETISFREARQLLHQAIEALPPKRKLIFQLSRQEELSHAEIAAQLNMSQNTVKNQIVLASKFVENYIQKHAGTYLPLFLLLMKKYF</sequence>
<protein>
    <submittedName>
        <fullName evidence="7">RNA polymerase sigma-70 factor, ECF subfamily</fullName>
    </submittedName>
</protein>
<proteinExistence type="inferred from homology"/>
<dbReference type="Pfam" id="PF08281">
    <property type="entry name" value="Sigma70_r4_2"/>
    <property type="match status" value="1"/>
</dbReference>
<comment type="similarity">
    <text evidence="1">Belongs to the sigma-70 factor family. ECF subfamily.</text>
</comment>
<dbReference type="CDD" id="cd06171">
    <property type="entry name" value="Sigma70_r4"/>
    <property type="match status" value="1"/>
</dbReference>
<dbReference type="SUPFAM" id="SSF88946">
    <property type="entry name" value="Sigma2 domain of RNA polymerase sigma factors"/>
    <property type="match status" value="1"/>
</dbReference>
<evidence type="ECO:0000256" key="4">
    <source>
        <dbReference type="ARBA" id="ARBA00023163"/>
    </source>
</evidence>
<keyword evidence="3" id="KW-0731">Sigma factor</keyword>
<evidence type="ECO:0000256" key="2">
    <source>
        <dbReference type="ARBA" id="ARBA00023015"/>
    </source>
</evidence>
<evidence type="ECO:0000256" key="1">
    <source>
        <dbReference type="ARBA" id="ARBA00010641"/>
    </source>
</evidence>
<dbReference type="PANTHER" id="PTHR43133">
    <property type="entry name" value="RNA POLYMERASE ECF-TYPE SIGMA FACTO"/>
    <property type="match status" value="1"/>
</dbReference>
<dbReference type="NCBIfam" id="TIGR02985">
    <property type="entry name" value="Sig70_bacteroi1"/>
    <property type="match status" value="1"/>
</dbReference>
<dbReference type="InterPro" id="IPR039425">
    <property type="entry name" value="RNA_pol_sigma-70-like"/>
</dbReference>
<evidence type="ECO:0000313" key="7">
    <source>
        <dbReference type="EMBL" id="SIT29789.1"/>
    </source>
</evidence>
<dbReference type="Gene3D" id="1.10.10.10">
    <property type="entry name" value="Winged helix-like DNA-binding domain superfamily/Winged helix DNA-binding domain"/>
    <property type="match status" value="1"/>
</dbReference>
<dbReference type="InterPro" id="IPR013249">
    <property type="entry name" value="RNA_pol_sigma70_r4_t2"/>
</dbReference>
<dbReference type="SUPFAM" id="SSF88659">
    <property type="entry name" value="Sigma3 and sigma4 domains of RNA polymerase sigma factors"/>
    <property type="match status" value="1"/>
</dbReference>
<evidence type="ECO:0000259" key="5">
    <source>
        <dbReference type="Pfam" id="PF04542"/>
    </source>
</evidence>
<accession>A0A1N7R408</accession>
<keyword evidence="8" id="KW-1185">Reference proteome</keyword>
<dbReference type="InterPro" id="IPR013324">
    <property type="entry name" value="RNA_pol_sigma_r3/r4-like"/>
</dbReference>
<dbReference type="GO" id="GO:0003677">
    <property type="term" value="F:DNA binding"/>
    <property type="evidence" value="ECO:0007669"/>
    <property type="project" value="InterPro"/>
</dbReference>
<dbReference type="InterPro" id="IPR013325">
    <property type="entry name" value="RNA_pol_sigma_r2"/>
</dbReference>
<dbReference type="InterPro" id="IPR014327">
    <property type="entry name" value="RNA_pol_sigma70_bacteroid"/>
</dbReference>
<gene>
    <name evidence="7" type="ORF">SAMN05421788_10937</name>
</gene>
<dbReference type="InterPro" id="IPR014284">
    <property type="entry name" value="RNA_pol_sigma-70_dom"/>
</dbReference>
<reference evidence="8" key="1">
    <citation type="submission" date="2017-01" db="EMBL/GenBank/DDBJ databases">
        <authorList>
            <person name="Varghese N."/>
            <person name="Submissions S."/>
        </authorList>
    </citation>
    <scope>NUCLEOTIDE SEQUENCE [LARGE SCALE GENOMIC DNA]</scope>
    <source>
        <strain evidence="8">DSM 21054</strain>
    </source>
</reference>
<dbReference type="GO" id="GO:0006352">
    <property type="term" value="P:DNA-templated transcription initiation"/>
    <property type="evidence" value="ECO:0007669"/>
    <property type="project" value="InterPro"/>
</dbReference>